<dbReference type="InterPro" id="IPR050772">
    <property type="entry name" value="Hydratase-Decarb/MhpD_sf"/>
</dbReference>
<dbReference type="PANTHER" id="PTHR30143">
    <property type="entry name" value="ACID HYDRATASE"/>
    <property type="match status" value="1"/>
</dbReference>
<dbReference type="PANTHER" id="PTHR30143:SF0">
    <property type="entry name" value="2-KETO-4-PENTENOATE HYDRATASE"/>
    <property type="match status" value="1"/>
</dbReference>
<evidence type="ECO:0000259" key="2">
    <source>
        <dbReference type="Pfam" id="PF01557"/>
    </source>
</evidence>
<keyword evidence="1" id="KW-0456">Lyase</keyword>
<evidence type="ECO:0000313" key="4">
    <source>
        <dbReference type="Proteomes" id="UP001556692"/>
    </source>
</evidence>
<dbReference type="Proteomes" id="UP001556692">
    <property type="component" value="Unassembled WGS sequence"/>
</dbReference>
<dbReference type="SUPFAM" id="SSF56529">
    <property type="entry name" value="FAH"/>
    <property type="match status" value="1"/>
</dbReference>
<evidence type="ECO:0000256" key="1">
    <source>
        <dbReference type="ARBA" id="ARBA00023239"/>
    </source>
</evidence>
<reference evidence="3 4" key="1">
    <citation type="submission" date="2024-05" db="EMBL/GenBank/DDBJ databases">
        <authorList>
            <person name="Jiang F."/>
        </authorList>
    </citation>
    <scope>NUCLEOTIDE SEQUENCE [LARGE SCALE GENOMIC DNA]</scope>
    <source>
        <strain evidence="3 4">LZ166</strain>
    </source>
</reference>
<accession>A0ABV3SGE7</accession>
<keyword evidence="4" id="KW-1185">Reference proteome</keyword>
<organism evidence="3 4">
    <name type="scientific">Aquibium pacificus</name>
    <dbReference type="NCBI Taxonomy" id="3153579"/>
    <lineage>
        <taxon>Bacteria</taxon>
        <taxon>Pseudomonadati</taxon>
        <taxon>Pseudomonadota</taxon>
        <taxon>Alphaproteobacteria</taxon>
        <taxon>Hyphomicrobiales</taxon>
        <taxon>Phyllobacteriaceae</taxon>
        <taxon>Aquibium</taxon>
    </lineage>
</organism>
<dbReference type="Pfam" id="PF01557">
    <property type="entry name" value="FAA_hydrolase"/>
    <property type="match status" value="1"/>
</dbReference>
<feature type="domain" description="Fumarylacetoacetase-like C-terminal" evidence="2">
    <location>
        <begin position="99"/>
        <end position="240"/>
    </location>
</feature>
<protein>
    <submittedName>
        <fullName evidence="3">Fumarylacetoacetate hydrolase family protein</fullName>
    </submittedName>
</protein>
<dbReference type="GO" id="GO:0016787">
    <property type="term" value="F:hydrolase activity"/>
    <property type="evidence" value="ECO:0007669"/>
    <property type="project" value="UniProtKB-KW"/>
</dbReference>
<sequence>MPDAGDFAAQVLAALDGGRQVERFSGRVDGFDNGFAYAVTAELRRLRTARGEKPIGRKIGFTNRNIWAEYAVFEPIWGDVYDTTFHEMAPGGVIRASHLPEPRIEPEIVLGIGRDLSAGMSLEEIEASVDWVAHGFEIVQSIFPGWRFAASDCIADGGLHGGLHIGPRHALQPGQRSGLAAKLAAVELELSCDGAVMDTGTGSNVLDGPVQALMHLAKVLDRDAHNPGLRAGEIITTGTLTRAFPVVAGQAWSTRVTGGLPLAGLTAEIS</sequence>
<dbReference type="RefSeq" id="WP_367953714.1">
    <property type="nucleotide sequence ID" value="NZ_JBDPGJ010000002.1"/>
</dbReference>
<keyword evidence="3" id="KW-0378">Hydrolase</keyword>
<dbReference type="Gene3D" id="3.90.850.10">
    <property type="entry name" value="Fumarylacetoacetase-like, C-terminal domain"/>
    <property type="match status" value="1"/>
</dbReference>
<evidence type="ECO:0000313" key="3">
    <source>
        <dbReference type="EMBL" id="MEX0405838.1"/>
    </source>
</evidence>
<dbReference type="EMBL" id="JBDPGJ010000002">
    <property type="protein sequence ID" value="MEX0405838.1"/>
    <property type="molecule type" value="Genomic_DNA"/>
</dbReference>
<dbReference type="InterPro" id="IPR036663">
    <property type="entry name" value="Fumarylacetoacetase_C_sf"/>
</dbReference>
<dbReference type="InterPro" id="IPR011234">
    <property type="entry name" value="Fumarylacetoacetase-like_C"/>
</dbReference>
<name>A0ABV3SGE7_9HYPH</name>
<proteinExistence type="predicted"/>
<gene>
    <name evidence="3" type="ORF">ABGN05_09210</name>
</gene>
<comment type="caution">
    <text evidence="3">The sequence shown here is derived from an EMBL/GenBank/DDBJ whole genome shotgun (WGS) entry which is preliminary data.</text>
</comment>